<organism evidence="8 9">
    <name type="scientific">Ustilaginoidea virens</name>
    <name type="common">Rice false smut fungus</name>
    <name type="synonym">Villosiclava virens</name>
    <dbReference type="NCBI Taxonomy" id="1159556"/>
    <lineage>
        <taxon>Eukaryota</taxon>
        <taxon>Fungi</taxon>
        <taxon>Dikarya</taxon>
        <taxon>Ascomycota</taxon>
        <taxon>Pezizomycotina</taxon>
        <taxon>Sordariomycetes</taxon>
        <taxon>Hypocreomycetidae</taxon>
        <taxon>Hypocreales</taxon>
        <taxon>Clavicipitaceae</taxon>
        <taxon>Ustilaginoidea</taxon>
    </lineage>
</organism>
<feature type="DNA-binding region" description="HMG box" evidence="4">
    <location>
        <begin position="1418"/>
        <end position="1494"/>
    </location>
</feature>
<dbReference type="InterPro" id="IPR043127">
    <property type="entry name" value="Sec-1-like_dom3a"/>
</dbReference>
<dbReference type="GO" id="GO:0016192">
    <property type="term" value="P:vesicle-mediated transport"/>
    <property type="evidence" value="ECO:0007669"/>
    <property type="project" value="InterPro"/>
</dbReference>
<feature type="compositionally biased region" description="Polar residues" evidence="5">
    <location>
        <begin position="570"/>
        <end position="584"/>
    </location>
</feature>
<feature type="compositionally biased region" description="Low complexity" evidence="5">
    <location>
        <begin position="604"/>
        <end position="614"/>
    </location>
</feature>
<dbReference type="InterPro" id="IPR007526">
    <property type="entry name" value="SWIRM"/>
</dbReference>
<feature type="region of interest" description="Disordered" evidence="5">
    <location>
        <begin position="570"/>
        <end position="642"/>
    </location>
</feature>
<dbReference type="Proteomes" id="UP000054053">
    <property type="component" value="Unassembled WGS sequence"/>
</dbReference>
<keyword evidence="4" id="KW-0539">Nucleus</keyword>
<dbReference type="EMBL" id="BBTG02000002">
    <property type="protein sequence ID" value="GAO13852.1"/>
    <property type="molecule type" value="Genomic_DNA"/>
</dbReference>
<dbReference type="InterPro" id="IPR036388">
    <property type="entry name" value="WH-like_DNA-bd_sf"/>
</dbReference>
<dbReference type="Pfam" id="PF01593">
    <property type="entry name" value="Amino_oxidase"/>
    <property type="match status" value="2"/>
</dbReference>
<comment type="similarity">
    <text evidence="1">Belongs to the flavin monoamine oxidase family.</text>
</comment>
<dbReference type="Pfam" id="PF04433">
    <property type="entry name" value="SWIRM"/>
    <property type="match status" value="1"/>
</dbReference>
<evidence type="ECO:0000313" key="8">
    <source>
        <dbReference type="EMBL" id="GAO13852.1"/>
    </source>
</evidence>
<dbReference type="InterPro" id="IPR009071">
    <property type="entry name" value="HMG_box_dom"/>
</dbReference>
<feature type="region of interest" description="Disordered" evidence="5">
    <location>
        <begin position="1506"/>
        <end position="1552"/>
    </location>
</feature>
<dbReference type="InterPro" id="IPR002937">
    <property type="entry name" value="Amino_oxidase"/>
</dbReference>
<feature type="domain" description="SWIRM" evidence="7">
    <location>
        <begin position="672"/>
        <end position="766"/>
    </location>
</feature>
<protein>
    <recommendedName>
        <fullName evidence="10">Vacuolar protein sorting 33A-like protein</fullName>
    </recommendedName>
</protein>
<evidence type="ECO:0000256" key="1">
    <source>
        <dbReference type="ARBA" id="ARBA00005995"/>
    </source>
</evidence>
<dbReference type="SUPFAM" id="SSF54373">
    <property type="entry name" value="FAD-linked reductases, C-terminal domain"/>
    <property type="match status" value="1"/>
</dbReference>
<dbReference type="GO" id="GO:0005634">
    <property type="term" value="C:nucleus"/>
    <property type="evidence" value="ECO:0007669"/>
    <property type="project" value="UniProtKB-UniRule"/>
</dbReference>
<evidence type="ECO:0000256" key="2">
    <source>
        <dbReference type="ARBA" id="ARBA00009884"/>
    </source>
</evidence>
<dbReference type="SUPFAM" id="SSF47095">
    <property type="entry name" value="HMG-box"/>
    <property type="match status" value="1"/>
</dbReference>
<dbReference type="GO" id="GO:0003677">
    <property type="term" value="F:DNA binding"/>
    <property type="evidence" value="ECO:0007669"/>
    <property type="project" value="UniProtKB-UniRule"/>
</dbReference>
<dbReference type="Gene3D" id="3.50.50.60">
    <property type="entry name" value="FAD/NAD(P)-binding domain"/>
    <property type="match status" value="2"/>
</dbReference>
<dbReference type="GO" id="GO:0010468">
    <property type="term" value="P:regulation of gene expression"/>
    <property type="evidence" value="ECO:0007669"/>
    <property type="project" value="UniProtKB-ARBA"/>
</dbReference>
<dbReference type="GO" id="GO:0006338">
    <property type="term" value="P:chromatin remodeling"/>
    <property type="evidence" value="ECO:0007669"/>
    <property type="project" value="TreeGrafter"/>
</dbReference>
<dbReference type="Gene3D" id="1.10.10.10">
    <property type="entry name" value="Winged helix-like DNA-binding domain superfamily/Winged helix DNA-binding domain"/>
    <property type="match status" value="1"/>
</dbReference>
<dbReference type="InterPro" id="IPR043154">
    <property type="entry name" value="Sec-1-like_dom1"/>
</dbReference>
<dbReference type="Gene3D" id="3.90.660.10">
    <property type="match status" value="1"/>
</dbReference>
<evidence type="ECO:0000259" key="7">
    <source>
        <dbReference type="PROSITE" id="PS50934"/>
    </source>
</evidence>
<name>A0A1B5KV33_USTVR</name>
<dbReference type="Gene3D" id="3.40.50.1910">
    <property type="match status" value="1"/>
</dbReference>
<dbReference type="InterPro" id="IPR036910">
    <property type="entry name" value="HMG_box_dom_sf"/>
</dbReference>
<feature type="domain" description="HMG box" evidence="6">
    <location>
        <begin position="1418"/>
        <end position="1494"/>
    </location>
</feature>
<dbReference type="SUPFAM" id="SSF56815">
    <property type="entry name" value="Sec1/munc18-like (SM) proteins"/>
    <property type="match status" value="1"/>
</dbReference>
<dbReference type="Gene3D" id="1.25.40.850">
    <property type="match status" value="1"/>
</dbReference>
<dbReference type="FunFam" id="3.50.50.60:FF:000249">
    <property type="entry name" value="Lysine-specific histone demethylase Aof2"/>
    <property type="match status" value="1"/>
</dbReference>
<reference evidence="9" key="1">
    <citation type="journal article" date="2016" name="Genome Announc.">
        <title>Genome sequence of Ustilaginoidea virens IPU010, a rice pathogenic fungus causing false smut.</title>
        <authorList>
            <person name="Kumagai T."/>
            <person name="Ishii T."/>
            <person name="Terai G."/>
            <person name="Umemura M."/>
            <person name="Machida M."/>
            <person name="Asai K."/>
        </authorList>
    </citation>
    <scope>NUCLEOTIDE SEQUENCE [LARGE SCALE GENOMIC DNA]</scope>
    <source>
        <strain evidence="9">IPU010</strain>
    </source>
</reference>
<feature type="compositionally biased region" description="Polar residues" evidence="5">
    <location>
        <begin position="593"/>
        <end position="603"/>
    </location>
</feature>
<dbReference type="InterPro" id="IPR050281">
    <property type="entry name" value="Flavin_monoamine_oxidase"/>
</dbReference>
<sequence>MAPRNEFDAEQIRNKARKDLLYLLEGVRGKKNLVFDKSLVGPVGTIVKVNTLQEYGVDKFFILENDNVDTSQHNVVFIARGECGSHADAIAKLDDSFKDLYLSKDVTPTFLLARALMEIQQHHGLFPRIIGKGDLSKKVCDLLVRMRQEHLAGEDTSGSNRSGLTPSTTSESVIIIDREVDLVTPLLTQLTYEGLIDEVFEIQHKQTKVDTTVVGAPVRSGAAATTQGRKETVLLDSSDKLYDQLRNANFAIVGGMLNKVARRLQQVQTDYESKHTTKTLAELKEFVGQLPGYQQEHRSARIHTGIAEEIIKHTRTDQFKGLLEVQQNLAAGADPSSQFDGIEELIARDAPLRETLRVLCIYSCISGGVKPKEFDQFRKLILHGYGYQHLLTLHNLEKLQLFLSRSSPLAGMIPMASGNANTSGTKTNYTYLRKQLRLIVDEVQEDSPNDISYVYSGYAPLSIRLVQCILQKQYLTSFAKGGSATSAGMAPVGAATQGWHGFDEAVKHVRGQTFYELQKGEDKAVKARALLSGGGAKQTVFVVFVGGITFSEIAALRFIAKKEEGLTSTSGVEQGNIYESSQAPSGDVVPVSLDSSTSSLTEQSEASSLSVLSSKATTPLDTDSSKLLRADKESQQSSPRSYHRIHKRLNCTVRPKSSVPTNVPAHQYAAECIDASESSRLNPYALHPEEYHLLRQHISHAQVTTYLNIRNSILRIWIQKPWVGVTRQQALGCASSRWFDAANVCYDWLVRRGYINFGCVRLPDVLEKQSHEQKCEKRRIIAVIGAGVSGLSCARQLEGLFKQYASRFFEMGESIPKVVVLEGRGRIGGRVYSREFKTMFSNRKPEFKDKRHTAEMGGMIITGFARGNPVNVLVRGQLGLQYHVLTADTTIYDSNGKPVDPKRDELVEKLYNDCLDRVSGYKFKSQPSKLIEGNRDLLGEGRDSPGDGGKTILQAEEAAAGLPHAPSVPEQSVPARINLVPVSADKLTGRVHTMPGVAASEKVAEKAKLMGWSLNPHAEPDFDLNLDEASSRNNSTLGSVLDHAISCYKGLVDLNAQDFRLLNWHIANLEYSNAASLHNLSLSLWDMDAGNEWEGSHTMVVGGYQSIARGLLYCPTPLDLTSKFVVGRIRYDDAQFDGRATIESEDGMTVEADTVVCTIPLGVLKHGNVTFEPPLPAWKVGAIERLGFGILNKVVLVYDEVFWDSERHIFGVLRDSPNEHSTSQEDYGLNRGRFFQWFNVTSTTGVPCLIALMAGEAGFETERSSNESLIEEATQILRSVFGKKVPYPVESVVTRWGSDKFARGSYSSAAPGMQYDDYDSMARSIGNLVFAGEHTIGTHPATVHGAYLSGLRAASEVLEGMLGPIEAPTPLILPKDSPHLQKRKETARGPREARLEAYEARIRDYIRDEIGDRPLPPAKVTCSAHLLYGKANSDEARKRCENRKGGKKARSLSKEVRAMTSRMWKEATLEQRQPYKEQAAAHKTAYNEAQSLFKEQAQNWDQRAVTLRAQYEKEHPSLPGPDEPPGEVGAASKHRRVRQVSYAGDGDKERDL</sequence>
<comment type="similarity">
    <text evidence="2">Belongs to the STXBP/unc-18/SEC1 family.</text>
</comment>
<evidence type="ECO:0000313" key="9">
    <source>
        <dbReference type="Proteomes" id="UP000054053"/>
    </source>
</evidence>
<dbReference type="PROSITE" id="PS50118">
    <property type="entry name" value="HMG_BOX_2"/>
    <property type="match status" value="1"/>
</dbReference>
<feature type="region of interest" description="Disordered" evidence="5">
    <location>
        <begin position="1369"/>
        <end position="1390"/>
    </location>
</feature>
<dbReference type="GO" id="GO:0016491">
    <property type="term" value="F:oxidoreductase activity"/>
    <property type="evidence" value="ECO:0007669"/>
    <property type="project" value="UniProtKB-KW"/>
</dbReference>
<accession>A0A1B5KV33</accession>
<evidence type="ECO:0000259" key="6">
    <source>
        <dbReference type="PROSITE" id="PS50118"/>
    </source>
</evidence>
<dbReference type="InterPro" id="IPR036045">
    <property type="entry name" value="Sec1-like_sf"/>
</dbReference>
<dbReference type="InterPro" id="IPR001619">
    <property type="entry name" value="Sec1-like"/>
</dbReference>
<dbReference type="InterPro" id="IPR009057">
    <property type="entry name" value="Homeodomain-like_sf"/>
</dbReference>
<dbReference type="InterPro" id="IPR027482">
    <property type="entry name" value="Sec1-like_dom2"/>
</dbReference>
<feature type="compositionally biased region" description="Basic and acidic residues" evidence="5">
    <location>
        <begin position="1376"/>
        <end position="1390"/>
    </location>
</feature>
<keyword evidence="4" id="KW-0238">DNA-binding</keyword>
<dbReference type="SUPFAM" id="SSF46689">
    <property type="entry name" value="Homeodomain-like"/>
    <property type="match status" value="1"/>
</dbReference>
<dbReference type="Gene3D" id="3.40.50.2060">
    <property type="match status" value="1"/>
</dbReference>
<evidence type="ECO:0008006" key="10">
    <source>
        <dbReference type="Google" id="ProtNLM"/>
    </source>
</evidence>
<dbReference type="Gene3D" id="1.10.30.10">
    <property type="entry name" value="High mobility group box domain"/>
    <property type="match status" value="1"/>
</dbReference>
<dbReference type="InterPro" id="IPR036188">
    <property type="entry name" value="FAD/NAD-bd_sf"/>
</dbReference>
<dbReference type="PANTHER" id="PTHR10742:SF386">
    <property type="entry name" value="LYSINE-SPECIFIC HISTONE DEMETHYLASE 1A"/>
    <property type="match status" value="1"/>
</dbReference>
<gene>
    <name evidence="8" type="ORF">UVI_02004300</name>
</gene>
<comment type="caution">
    <text evidence="8">The sequence shown here is derived from an EMBL/GenBank/DDBJ whole genome shotgun (WGS) entry which is preliminary data.</text>
</comment>
<dbReference type="PROSITE" id="PS50934">
    <property type="entry name" value="SWIRM"/>
    <property type="match status" value="1"/>
</dbReference>
<dbReference type="PANTHER" id="PTHR10742">
    <property type="entry name" value="FLAVIN MONOAMINE OXIDASE"/>
    <property type="match status" value="1"/>
</dbReference>
<keyword evidence="3" id="KW-0560">Oxidoreductase</keyword>
<proteinExistence type="inferred from homology"/>
<evidence type="ECO:0000256" key="3">
    <source>
        <dbReference type="ARBA" id="ARBA00023002"/>
    </source>
</evidence>
<dbReference type="InterPro" id="IPR043155">
    <property type="entry name" value="VPS33_dom3b"/>
</dbReference>
<dbReference type="Pfam" id="PF00995">
    <property type="entry name" value="Sec1"/>
    <property type="match status" value="1"/>
</dbReference>
<dbReference type="GO" id="GO:0003682">
    <property type="term" value="F:chromatin binding"/>
    <property type="evidence" value="ECO:0007669"/>
    <property type="project" value="TreeGrafter"/>
</dbReference>
<feature type="compositionally biased region" description="Basic and acidic residues" evidence="5">
    <location>
        <begin position="623"/>
        <end position="634"/>
    </location>
</feature>
<dbReference type="SUPFAM" id="SSF51905">
    <property type="entry name" value="FAD/NAD(P)-binding domain"/>
    <property type="match status" value="1"/>
</dbReference>
<dbReference type="GO" id="GO:0050660">
    <property type="term" value="F:flavin adenine dinucleotide binding"/>
    <property type="evidence" value="ECO:0007669"/>
    <property type="project" value="TreeGrafter"/>
</dbReference>
<evidence type="ECO:0000256" key="4">
    <source>
        <dbReference type="PROSITE-ProRule" id="PRU00267"/>
    </source>
</evidence>
<dbReference type="Gene3D" id="3.90.830.10">
    <property type="entry name" value="Syntaxin Binding Protein 1, Chain A, domain 2"/>
    <property type="match status" value="1"/>
</dbReference>
<evidence type="ECO:0000256" key="5">
    <source>
        <dbReference type="SAM" id="MobiDB-lite"/>
    </source>
</evidence>